<evidence type="ECO:0000256" key="7">
    <source>
        <dbReference type="ARBA" id="ARBA00023163"/>
    </source>
</evidence>
<evidence type="ECO:0000256" key="11">
    <source>
        <dbReference type="RuleBase" id="RU365082"/>
    </source>
</evidence>
<comment type="subunit">
    <text evidence="3 11">Component of the Mediator complex.</text>
</comment>
<comment type="subcellular location">
    <subcellularLocation>
        <location evidence="1 11">Nucleus</location>
    </subcellularLocation>
</comment>
<gene>
    <name evidence="14" type="ORF">CNMCM5793_004011</name>
    <name evidence="15" type="ORF">CNMCM6106_000276</name>
</gene>
<evidence type="ECO:0000256" key="5">
    <source>
        <dbReference type="ARBA" id="ARBA00023015"/>
    </source>
</evidence>
<sequence>MDVISLLLQQRASDGFHPSVRENLRILSLKQSLFRPTHALFFASPTAYPAFIAVAALSSSWLCAYQLITDDKQAEAFVSAGRSPLRRAEGEGGGGLISEAGGAVSTDMPGVIMDNATIGGPGHAPDDHTSSNGDNLRNGSLHINGAAKGAKDHDRDKETYTGKFGTDGHKVLPELAHITQGFFPFSTLVNRSVQQCWNELSDLITELAAIQVSPHSSMPLLPVNGKSPGNQSSENLQKKLRILDFAHAKRAEFIKLLVLSQWSRQARDVSKLIDLQNFIRARHQAFVDALQRVGDMKRDLVQAQVANPDLQTALEILSKGRLESLADLGYKSSKPLTARGTLKRLHKINRIISTRLALHDSIPGPFRTYRVHDGRVTFVVRGEFELDLSVGAESELSQFFFVDIRFLYSPSSNIPKGRMSSELEAKVNDKLRDSGLTGCFNFLHGLVLTNKIHILFKQAIELARGLWSEALRVELLHRTLVIRYWALKPGPKSWVEIGIKSGYGNADNQGFGVSRLGLRWMRDGLEVDSRDIQFDTEDLSVECLLRSVIALHISYLLSSAYGILSEYSLFSTGTLSSQAILNVTEPGECQLSVQLTDSRLLRVSIEPMSGAIILSASPCLSERSESDAGLDRSTIDDLVARVSRLRCIAAIEELESNVRVLGFETVSPKGLKNDIRKVFPANVLRFSLFWHPSWERNWVVAATSSITGDNWWVVQLRRPSKVATDLSGPGTSVPLCSGHSMSDTFLATNPQTKSSSFPDLGYCLSGMVAVYANVSYLADLQAVEFHPPLRALKVESDLQIPDIFIRYEVSTLPRAFQLVLPAGLKRKNLLKSTVRLAFHGIDRRRNIAIFVAYGKLVAPLTDLCTLVRKSDSSLVFKRGGSGFALRLLAPAGRPVIVELFKSLQTLECALSILDFLRQKRLTPQSLSLTHIAFAYGPRRDLSATIGIGLSEVMSSAELDPVHILARTDPLLFLTLGIRFNHPNPHRRVQGSLAAILNHPSNEAGLDFVTEILSFTLPLMRALEQITSNASRQESFRLQVIVRNAHTFLLHYTYQGFRFQLTTSQHSGQLTWVLRELSSSEARPGHDQLKARLRGTLYHSKGNGWKGLGNGVVADAEGVSNVIWALDGCFTGAQHNTWLPRETKSDQDHSTQPVSENQNQPVAPSQPGMANDTTMTANFINDKSLQRHSVASNAADVITID</sequence>
<dbReference type="Pfam" id="PF08638">
    <property type="entry name" value="Med14"/>
    <property type="match status" value="1"/>
</dbReference>
<feature type="domain" description="Mediator complex subunit MED14 N-terminal" evidence="13">
    <location>
        <begin position="182"/>
        <end position="391"/>
    </location>
</feature>
<dbReference type="EMBL" id="JACBAF010002311">
    <property type="protein sequence ID" value="KAF7156495.1"/>
    <property type="molecule type" value="Genomic_DNA"/>
</dbReference>
<dbReference type="Proteomes" id="UP000662466">
    <property type="component" value="Unassembled WGS sequence"/>
</dbReference>
<protein>
    <recommendedName>
        <fullName evidence="4 11">Mediator of RNA polymerase II transcription subunit 14</fullName>
    </recommendedName>
    <alternativeName>
        <fullName evidence="10 11">Mediator complex subunit 14</fullName>
    </alternativeName>
</protein>
<evidence type="ECO:0000256" key="6">
    <source>
        <dbReference type="ARBA" id="ARBA00023159"/>
    </source>
</evidence>
<dbReference type="GO" id="GO:0003712">
    <property type="term" value="F:transcription coregulator activity"/>
    <property type="evidence" value="ECO:0007669"/>
    <property type="project" value="UniProtKB-UniRule"/>
</dbReference>
<evidence type="ECO:0000256" key="12">
    <source>
        <dbReference type="SAM" id="MobiDB-lite"/>
    </source>
</evidence>
<dbReference type="GO" id="GO:0016592">
    <property type="term" value="C:mediator complex"/>
    <property type="evidence" value="ECO:0007669"/>
    <property type="project" value="UniProtKB-UniRule"/>
</dbReference>
<keyword evidence="7 11" id="KW-0804">Transcription</keyword>
<organism evidence="15 17">
    <name type="scientific">Aspergillus hiratsukae</name>
    <dbReference type="NCBI Taxonomy" id="1194566"/>
    <lineage>
        <taxon>Eukaryota</taxon>
        <taxon>Fungi</taxon>
        <taxon>Dikarya</taxon>
        <taxon>Ascomycota</taxon>
        <taxon>Pezizomycotina</taxon>
        <taxon>Eurotiomycetes</taxon>
        <taxon>Eurotiomycetidae</taxon>
        <taxon>Eurotiales</taxon>
        <taxon>Aspergillaceae</taxon>
        <taxon>Aspergillus</taxon>
        <taxon>Aspergillus subgen. Fumigati</taxon>
    </lineage>
</organism>
<feature type="region of interest" description="Disordered" evidence="12">
    <location>
        <begin position="116"/>
        <end position="159"/>
    </location>
</feature>
<dbReference type="InterPro" id="IPR055122">
    <property type="entry name" value="Med14_N"/>
</dbReference>
<dbReference type="OrthoDB" id="205099at2759"/>
<comment type="similarity">
    <text evidence="2 11">Belongs to the Mediator complex subunit 14 family.</text>
</comment>
<dbReference type="PANTHER" id="PTHR12809">
    <property type="entry name" value="MEDIATOR COMPLEX SUBUNIT"/>
    <property type="match status" value="1"/>
</dbReference>
<dbReference type="AlphaFoldDB" id="A0A8H6PKN0"/>
<evidence type="ECO:0000259" key="13">
    <source>
        <dbReference type="Pfam" id="PF08638"/>
    </source>
</evidence>
<dbReference type="EMBL" id="JACBAD010002107">
    <property type="protein sequence ID" value="KAF7116090.1"/>
    <property type="molecule type" value="Genomic_DNA"/>
</dbReference>
<feature type="compositionally biased region" description="Basic and acidic residues" evidence="12">
    <location>
        <begin position="149"/>
        <end position="159"/>
    </location>
</feature>
<dbReference type="PANTHER" id="PTHR12809:SF2">
    <property type="entry name" value="MEDIATOR OF RNA POLYMERASE II TRANSCRIPTION SUBUNIT 14"/>
    <property type="match status" value="1"/>
</dbReference>
<accession>A0A8H6PKN0</accession>
<dbReference type="Pfam" id="PF26204">
    <property type="entry name" value="Med14_fung"/>
    <property type="match status" value="1"/>
</dbReference>
<evidence type="ECO:0000313" key="16">
    <source>
        <dbReference type="Proteomes" id="UP000630445"/>
    </source>
</evidence>
<feature type="region of interest" description="Disordered" evidence="12">
    <location>
        <begin position="1141"/>
        <end position="1171"/>
    </location>
</feature>
<keyword evidence="16" id="KW-1185">Reference proteome</keyword>
<evidence type="ECO:0000256" key="9">
    <source>
        <dbReference type="ARBA" id="ARBA00025687"/>
    </source>
</evidence>
<evidence type="ECO:0000256" key="2">
    <source>
        <dbReference type="ARBA" id="ARBA00007813"/>
    </source>
</evidence>
<evidence type="ECO:0000256" key="10">
    <source>
        <dbReference type="ARBA" id="ARBA00032007"/>
    </source>
</evidence>
<dbReference type="Proteomes" id="UP000630445">
    <property type="component" value="Unassembled WGS sequence"/>
</dbReference>
<evidence type="ECO:0000313" key="17">
    <source>
        <dbReference type="Proteomes" id="UP000662466"/>
    </source>
</evidence>
<comment type="caution">
    <text evidence="15">The sequence shown here is derived from an EMBL/GenBank/DDBJ whole genome shotgun (WGS) entry which is preliminary data.</text>
</comment>
<evidence type="ECO:0000256" key="1">
    <source>
        <dbReference type="ARBA" id="ARBA00004123"/>
    </source>
</evidence>
<evidence type="ECO:0000256" key="8">
    <source>
        <dbReference type="ARBA" id="ARBA00023242"/>
    </source>
</evidence>
<proteinExistence type="inferred from homology"/>
<keyword evidence="6 11" id="KW-0010">Activator</keyword>
<reference evidence="15" key="1">
    <citation type="submission" date="2020-06" db="EMBL/GenBank/DDBJ databases">
        <title>Draft genome sequences of strains closely related to Aspergillus parafelis and Aspergillus hiratsukae.</title>
        <authorList>
            <person name="Dos Santos R.A.C."/>
            <person name="Rivero-Menendez O."/>
            <person name="Steenwyk J.L."/>
            <person name="Mead M.E."/>
            <person name="Goldman G.H."/>
            <person name="Alastruey-Izquierdo A."/>
            <person name="Rokas A."/>
        </authorList>
    </citation>
    <scope>NUCLEOTIDE SEQUENCE</scope>
    <source>
        <strain evidence="14">CNM-CM5793</strain>
        <strain evidence="15">CNM-CM6106</strain>
    </source>
</reference>
<dbReference type="InterPro" id="IPR013947">
    <property type="entry name" value="Mediator_Med14"/>
</dbReference>
<comment type="function">
    <text evidence="9 11">Component of the Mediator complex, a coactivator involved in the regulated transcription of nearly all RNA polymerase II-dependent genes. Mediator functions as a bridge to convey information from gene-specific regulatory proteins to the basal RNA polymerase II transcription machinery. Mediator is recruited to promoters by direct interactions with regulatory proteins and serves as a scaffold for the assembly of a functional preinitiation complex with RNA polymerase II and the general transcription factors.</text>
</comment>
<name>A0A8H6PKN0_9EURO</name>
<dbReference type="GO" id="GO:0006357">
    <property type="term" value="P:regulation of transcription by RNA polymerase II"/>
    <property type="evidence" value="ECO:0007669"/>
    <property type="project" value="InterPro"/>
</dbReference>
<feature type="compositionally biased region" description="Polar residues" evidence="12">
    <location>
        <begin position="1149"/>
        <end position="1162"/>
    </location>
</feature>
<evidence type="ECO:0000256" key="3">
    <source>
        <dbReference type="ARBA" id="ARBA00011837"/>
    </source>
</evidence>
<evidence type="ECO:0000313" key="15">
    <source>
        <dbReference type="EMBL" id="KAF7156495.1"/>
    </source>
</evidence>
<dbReference type="GO" id="GO:0070847">
    <property type="term" value="C:core mediator complex"/>
    <property type="evidence" value="ECO:0007669"/>
    <property type="project" value="TreeGrafter"/>
</dbReference>
<keyword evidence="8 11" id="KW-0539">Nucleus</keyword>
<keyword evidence="5 11" id="KW-0805">Transcription regulation</keyword>
<evidence type="ECO:0000256" key="4">
    <source>
        <dbReference type="ARBA" id="ARBA00019619"/>
    </source>
</evidence>
<evidence type="ECO:0000313" key="14">
    <source>
        <dbReference type="EMBL" id="KAF7116090.1"/>
    </source>
</evidence>